<dbReference type="Proteomes" id="UP000542674">
    <property type="component" value="Unassembled WGS sequence"/>
</dbReference>
<evidence type="ECO:0000313" key="1">
    <source>
        <dbReference type="EMBL" id="MBB4966225.1"/>
    </source>
</evidence>
<organism evidence="1 2">
    <name type="scientific">Saccharothrix violaceirubra</name>
    <dbReference type="NCBI Taxonomy" id="413306"/>
    <lineage>
        <taxon>Bacteria</taxon>
        <taxon>Bacillati</taxon>
        <taxon>Actinomycetota</taxon>
        <taxon>Actinomycetes</taxon>
        <taxon>Pseudonocardiales</taxon>
        <taxon>Pseudonocardiaceae</taxon>
        <taxon>Saccharothrix</taxon>
    </lineage>
</organism>
<comment type="caution">
    <text evidence="1">The sequence shown here is derived from an EMBL/GenBank/DDBJ whole genome shotgun (WGS) entry which is preliminary data.</text>
</comment>
<gene>
    <name evidence="1" type="ORF">F4559_003584</name>
</gene>
<sequence>MARSRTKIAELARKHWCAPGEQVVWAVNRDAHLGSTVGATVTAPHVVLGQVPELHVADPAWPLPTRAVASGRFHRDEWVHDPAVWGWAHARPGHLAAHWADLFTAARDECWLLLTSRRSALVVEGGRTRPAEPPASGLLGHFRTRGAPEGPPLVTLWEGPAGVPRYTAVPLGRQVRPEWFVRIAFPDGSRFEFRDAQAERSVRTAYLNLAR</sequence>
<dbReference type="EMBL" id="JACHJS010000001">
    <property type="protein sequence ID" value="MBB4966225.1"/>
    <property type="molecule type" value="Genomic_DNA"/>
</dbReference>
<evidence type="ECO:0000313" key="2">
    <source>
        <dbReference type="Proteomes" id="UP000542674"/>
    </source>
</evidence>
<protein>
    <submittedName>
        <fullName evidence="1">Uncharacterized protein</fullName>
    </submittedName>
</protein>
<name>A0A7W7T6R0_9PSEU</name>
<dbReference type="AlphaFoldDB" id="A0A7W7T6R0"/>
<dbReference type="RefSeq" id="WP_184670098.1">
    <property type="nucleotide sequence ID" value="NZ_BAABAI010000005.1"/>
</dbReference>
<keyword evidence="2" id="KW-1185">Reference proteome</keyword>
<reference evidence="1 2" key="1">
    <citation type="submission" date="2020-08" db="EMBL/GenBank/DDBJ databases">
        <title>Sequencing the genomes of 1000 actinobacteria strains.</title>
        <authorList>
            <person name="Klenk H.-P."/>
        </authorList>
    </citation>
    <scope>NUCLEOTIDE SEQUENCE [LARGE SCALE GENOMIC DNA]</scope>
    <source>
        <strain evidence="1 2">DSM 45084</strain>
    </source>
</reference>
<proteinExistence type="predicted"/>
<accession>A0A7W7T6R0</accession>